<organism evidence="3 4">
    <name type="scientific">Durusdinium trenchii</name>
    <dbReference type="NCBI Taxonomy" id="1381693"/>
    <lineage>
        <taxon>Eukaryota</taxon>
        <taxon>Sar</taxon>
        <taxon>Alveolata</taxon>
        <taxon>Dinophyceae</taxon>
        <taxon>Suessiales</taxon>
        <taxon>Symbiodiniaceae</taxon>
        <taxon>Durusdinium</taxon>
    </lineage>
</organism>
<dbReference type="Proteomes" id="UP001642484">
    <property type="component" value="Unassembled WGS sequence"/>
</dbReference>
<accession>A0ABP0Q8Y0</accession>
<gene>
    <name evidence="3" type="ORF">CCMP2556_LOCUS41175</name>
</gene>
<keyword evidence="2" id="KW-0732">Signal</keyword>
<feature type="region of interest" description="Disordered" evidence="1">
    <location>
        <begin position="25"/>
        <end position="54"/>
    </location>
</feature>
<keyword evidence="4" id="KW-1185">Reference proteome</keyword>
<sequence>MSTRPAFLGVHLLAFRPAVLLGASSSPSLSPRCQPASMEGREQEQAELASSDPIQSDLQAQTLATSKDGNGGYGGIQRLPEGPQSCGFTWMASPILGKVKFDARMKGAHLETSEATSVTIVSQQLLTRLDRGDFVMRIAGAGGKQIPMIFGIVDGSASSSQGLKIGEPELPGSFGAACIRKSGKIVQCGNSCGPAPGVCDGDVVRLRIEEGGRVIFFKGATQISSCTVGGKGEFRVAVTLHEEGQRVEILEESVSESLARCADPRKGFRRPSKLPGLAASALHAARQ</sequence>
<evidence type="ECO:0000256" key="1">
    <source>
        <dbReference type="SAM" id="MobiDB-lite"/>
    </source>
</evidence>
<name>A0ABP0Q8Y0_9DINO</name>
<protein>
    <recommendedName>
        <fullName evidence="5">Altered inheritance of mitochondria protein 24, mitochondrial</fullName>
    </recommendedName>
</protein>
<feature type="signal peptide" evidence="2">
    <location>
        <begin position="1"/>
        <end position="22"/>
    </location>
</feature>
<dbReference type="EMBL" id="CAXAMN010024228">
    <property type="protein sequence ID" value="CAK9084704.1"/>
    <property type="molecule type" value="Genomic_DNA"/>
</dbReference>
<feature type="chain" id="PRO_5046413089" description="Altered inheritance of mitochondria protein 24, mitochondrial" evidence="2">
    <location>
        <begin position="23"/>
        <end position="287"/>
    </location>
</feature>
<comment type="caution">
    <text evidence="3">The sequence shown here is derived from an EMBL/GenBank/DDBJ whole genome shotgun (WGS) entry which is preliminary data.</text>
</comment>
<evidence type="ECO:0000313" key="4">
    <source>
        <dbReference type="Proteomes" id="UP001642484"/>
    </source>
</evidence>
<evidence type="ECO:0000313" key="3">
    <source>
        <dbReference type="EMBL" id="CAK9084704.1"/>
    </source>
</evidence>
<reference evidence="3 4" key="1">
    <citation type="submission" date="2024-02" db="EMBL/GenBank/DDBJ databases">
        <authorList>
            <person name="Chen Y."/>
            <person name="Shah S."/>
            <person name="Dougan E. K."/>
            <person name="Thang M."/>
            <person name="Chan C."/>
        </authorList>
    </citation>
    <scope>NUCLEOTIDE SEQUENCE [LARGE SCALE GENOMIC DNA]</scope>
</reference>
<proteinExistence type="predicted"/>
<evidence type="ECO:0000256" key="2">
    <source>
        <dbReference type="SAM" id="SignalP"/>
    </source>
</evidence>
<evidence type="ECO:0008006" key="5">
    <source>
        <dbReference type="Google" id="ProtNLM"/>
    </source>
</evidence>